<keyword evidence="1" id="KW-0175">Coiled coil</keyword>
<evidence type="ECO:0000313" key="5">
    <source>
        <dbReference type="Proteomes" id="UP001422074"/>
    </source>
</evidence>
<keyword evidence="5" id="KW-1185">Reference proteome</keyword>
<reference evidence="4 5" key="1">
    <citation type="submission" date="2024-05" db="EMBL/GenBank/DDBJ databases">
        <title>Sinomonas sp. nov., isolated from a waste landfill.</title>
        <authorList>
            <person name="Zhao Y."/>
        </authorList>
    </citation>
    <scope>NUCLEOTIDE SEQUENCE [LARGE SCALE GENOMIC DNA]</scope>
    <source>
        <strain evidence="4 5">CCTCC AB2014300</strain>
    </source>
</reference>
<evidence type="ECO:0000256" key="2">
    <source>
        <dbReference type="SAM" id="SignalP"/>
    </source>
</evidence>
<comment type="caution">
    <text evidence="4">The sequence shown here is derived from an EMBL/GenBank/DDBJ whole genome shotgun (WGS) entry which is preliminary data.</text>
</comment>
<organism evidence="4 5">
    <name type="scientific">Sinomonas halotolerans</name>
    <dbReference type="NCBI Taxonomy" id="1644133"/>
    <lineage>
        <taxon>Bacteria</taxon>
        <taxon>Bacillati</taxon>
        <taxon>Actinomycetota</taxon>
        <taxon>Actinomycetes</taxon>
        <taxon>Micrococcales</taxon>
        <taxon>Micrococcaceae</taxon>
        <taxon>Sinomonas</taxon>
    </lineage>
</organism>
<keyword evidence="2" id="KW-0732">Signal</keyword>
<dbReference type="Gene3D" id="3.10.310.50">
    <property type="match status" value="1"/>
</dbReference>
<feature type="coiled-coil region" evidence="1">
    <location>
        <begin position="340"/>
        <end position="426"/>
    </location>
</feature>
<gene>
    <name evidence="4" type="ORF">ABCQ75_02870</name>
</gene>
<name>A0ABU9WWC6_9MICC</name>
<sequence length="691" mass="70300">MRSTVKTLLLALAALLIALLPGTAPAWATDPVTIPSGTNIVDRVGALGARTGEVEEAIAELRSEHGVNLYIVMVDTFTNPGDRSAWAQRVAADKGMGTQDVLFAVATGGQYQLATSSQNRELSSKRSAVIQNAIVPNLTGGEPDFAQASIDTAKALGDAAGGGSGTVPSGADATPWIIGGGIVAAGAAGAYLLTRRRTPAGPRSGTVGRAPTGLDPLATMSVADLRQKANGLLVRADDAVRSSEQELGFAEAAYGAGAVAAFTQALAESKAHLAESFKLQQQLDDHIPDTEEQQRSWLGDIIRKSEASISSLAEQKADFDALRELERNAPAALETVDAGARDVRSRLASAEASLADLRSAYSGRTIEQVSDNAAQAAERLEFVDNASTTARERLGAGSTSEAAVAVRAAEQALQQARVLLDAIDKASAALGEARSELGSALAETRADTAQARAMADAGQNAELAGVVAGVETVVAEVEQALSAGTVDPIALLERIEKAHQQLDAALSGIRDRQEQAQRAEASLQHALATARAQIGAAEDYIAARRGGVGTEARTRLAEAQRNLDYAVSIAGTDPVTALAYAEQANALAAQAAQIAQNDVDSFAGWGRGGYGGGYPGMFGGRRDGGGIAGAVLGGIIINSILSGGHHHQGGGWGEGSWGGGGGFSGGWGGDGGGFGSGFGGGGDFGGDGGSF</sequence>
<dbReference type="Proteomes" id="UP001422074">
    <property type="component" value="Unassembled WGS sequence"/>
</dbReference>
<dbReference type="EMBL" id="JBDFRB010000002">
    <property type="protein sequence ID" value="MEN2743481.1"/>
    <property type="molecule type" value="Genomic_DNA"/>
</dbReference>
<evidence type="ECO:0000256" key="1">
    <source>
        <dbReference type="SAM" id="Coils"/>
    </source>
</evidence>
<protein>
    <submittedName>
        <fullName evidence="4">TPM domain-containing protein</fullName>
    </submittedName>
</protein>
<feature type="chain" id="PRO_5046356379" evidence="2">
    <location>
        <begin position="29"/>
        <end position="691"/>
    </location>
</feature>
<feature type="signal peptide" evidence="2">
    <location>
        <begin position="1"/>
        <end position="28"/>
    </location>
</feature>
<dbReference type="RefSeq" id="WP_345883009.1">
    <property type="nucleotide sequence ID" value="NZ_JBDFRB010000002.1"/>
</dbReference>
<accession>A0ABU9WWC6</accession>
<proteinExistence type="predicted"/>
<feature type="domain" description="TPM" evidence="3">
    <location>
        <begin position="41"/>
        <end position="158"/>
    </location>
</feature>
<dbReference type="Pfam" id="PF04536">
    <property type="entry name" value="TPM_phosphatase"/>
    <property type="match status" value="1"/>
</dbReference>
<evidence type="ECO:0000259" key="3">
    <source>
        <dbReference type="Pfam" id="PF04536"/>
    </source>
</evidence>
<dbReference type="InterPro" id="IPR007621">
    <property type="entry name" value="TPM_dom"/>
</dbReference>
<evidence type="ECO:0000313" key="4">
    <source>
        <dbReference type="EMBL" id="MEN2743481.1"/>
    </source>
</evidence>